<dbReference type="CDD" id="cd05233">
    <property type="entry name" value="SDR_c"/>
    <property type="match status" value="1"/>
</dbReference>
<dbReference type="PRINTS" id="PR00081">
    <property type="entry name" value="GDHRDH"/>
</dbReference>
<evidence type="ECO:0000256" key="1">
    <source>
        <dbReference type="ARBA" id="ARBA00006484"/>
    </source>
</evidence>
<keyword evidence="2" id="KW-0560">Oxidoreductase</keyword>
<dbReference type="Proteomes" id="UP001200741">
    <property type="component" value="Unassembled WGS sequence"/>
</dbReference>
<sequence>MTSTFPSSTPDLSSLQGQVALITGGSRGLGAAIAQVLGESGMRVVLADVELQRAQDTAAVLGERDIQAVAVALDVSDPAQCERVVNDAAAQFGRLDALVNNAAIDVTKPLAELSVADWQRVLNTNLSGPLLMTKFATTHMARQGGGHVVNIASTASKRAWPNASAYHATKWGLLGLSHALHSELREQNIRVGAIVAGGMRTPFLLDRFPGIDESKLQDPINVALAVRWMLQQPEGTVVPEMTVLPMRESSWP</sequence>
<reference evidence="4 5" key="1">
    <citation type="submission" date="2021-12" db="EMBL/GenBank/DDBJ databases">
        <title>Genome seq of P8.</title>
        <authorList>
            <person name="Seo T."/>
        </authorList>
    </citation>
    <scope>NUCLEOTIDE SEQUENCE [LARGE SCALE GENOMIC DNA]</scope>
    <source>
        <strain evidence="4 5">P8</strain>
    </source>
</reference>
<evidence type="ECO:0000313" key="4">
    <source>
        <dbReference type="EMBL" id="MCE4553142.1"/>
    </source>
</evidence>
<dbReference type="InterPro" id="IPR036291">
    <property type="entry name" value="NAD(P)-bd_dom_sf"/>
</dbReference>
<dbReference type="EMBL" id="JAJTWU010000001">
    <property type="protein sequence ID" value="MCE4553142.1"/>
    <property type="molecule type" value="Genomic_DNA"/>
</dbReference>
<evidence type="ECO:0000256" key="3">
    <source>
        <dbReference type="RuleBase" id="RU000363"/>
    </source>
</evidence>
<dbReference type="Gene3D" id="3.40.50.720">
    <property type="entry name" value="NAD(P)-binding Rossmann-like Domain"/>
    <property type="match status" value="1"/>
</dbReference>
<organism evidence="4 5">
    <name type="scientific">Pelomonas cellulosilytica</name>
    <dbReference type="NCBI Taxonomy" id="2906762"/>
    <lineage>
        <taxon>Bacteria</taxon>
        <taxon>Pseudomonadati</taxon>
        <taxon>Pseudomonadota</taxon>
        <taxon>Betaproteobacteria</taxon>
        <taxon>Burkholderiales</taxon>
        <taxon>Sphaerotilaceae</taxon>
        <taxon>Roseateles</taxon>
    </lineage>
</organism>
<dbReference type="SUPFAM" id="SSF51735">
    <property type="entry name" value="NAD(P)-binding Rossmann-fold domains"/>
    <property type="match status" value="1"/>
</dbReference>
<keyword evidence="5" id="KW-1185">Reference proteome</keyword>
<dbReference type="Pfam" id="PF00106">
    <property type="entry name" value="adh_short"/>
    <property type="match status" value="1"/>
</dbReference>
<comment type="caution">
    <text evidence="4">The sequence shown here is derived from an EMBL/GenBank/DDBJ whole genome shotgun (WGS) entry which is preliminary data.</text>
</comment>
<comment type="similarity">
    <text evidence="1 3">Belongs to the short-chain dehydrogenases/reductases (SDR) family.</text>
</comment>
<evidence type="ECO:0000256" key="2">
    <source>
        <dbReference type="ARBA" id="ARBA00023002"/>
    </source>
</evidence>
<accession>A0ABS8XJW4</accession>
<proteinExistence type="inferred from homology"/>
<dbReference type="PRINTS" id="PR00080">
    <property type="entry name" value="SDRFAMILY"/>
</dbReference>
<name>A0ABS8XJW4_9BURK</name>
<dbReference type="PANTHER" id="PTHR43669">
    <property type="entry name" value="5-KETO-D-GLUCONATE 5-REDUCTASE"/>
    <property type="match status" value="1"/>
</dbReference>
<dbReference type="RefSeq" id="WP_233369851.1">
    <property type="nucleotide sequence ID" value="NZ_JAJTWU010000001.1"/>
</dbReference>
<protein>
    <submittedName>
        <fullName evidence="4">SDR family oxidoreductase</fullName>
    </submittedName>
</protein>
<dbReference type="InterPro" id="IPR002347">
    <property type="entry name" value="SDR_fam"/>
</dbReference>
<evidence type="ECO:0000313" key="5">
    <source>
        <dbReference type="Proteomes" id="UP001200741"/>
    </source>
</evidence>
<dbReference type="PANTHER" id="PTHR43669:SF3">
    <property type="entry name" value="ALCOHOL DEHYDROGENASE, PUTATIVE (AFU_ORTHOLOGUE AFUA_3G03445)-RELATED"/>
    <property type="match status" value="1"/>
</dbReference>
<gene>
    <name evidence="4" type="ORF">LXT13_01605</name>
</gene>